<dbReference type="PANTHER" id="PTHR23501">
    <property type="entry name" value="MAJOR FACILITATOR SUPERFAMILY"/>
    <property type="match status" value="1"/>
</dbReference>
<feature type="transmembrane region" description="Helical" evidence="7">
    <location>
        <begin position="332"/>
        <end position="350"/>
    </location>
</feature>
<keyword evidence="3" id="KW-1003">Cell membrane</keyword>
<organism evidence="9 10">
    <name type="scientific">Bacillus manliponensis</name>
    <dbReference type="NCBI Taxonomy" id="574376"/>
    <lineage>
        <taxon>Bacteria</taxon>
        <taxon>Bacillati</taxon>
        <taxon>Bacillota</taxon>
        <taxon>Bacilli</taxon>
        <taxon>Bacillales</taxon>
        <taxon>Bacillaceae</taxon>
        <taxon>Bacillus</taxon>
        <taxon>Bacillus cereus group</taxon>
    </lineage>
</organism>
<name>A0A073KDR3_9BACI</name>
<evidence type="ECO:0000256" key="5">
    <source>
        <dbReference type="ARBA" id="ARBA00022989"/>
    </source>
</evidence>
<evidence type="ECO:0000256" key="3">
    <source>
        <dbReference type="ARBA" id="ARBA00022475"/>
    </source>
</evidence>
<accession>A0A073KDR3</accession>
<feature type="transmembrane region" description="Helical" evidence="7">
    <location>
        <begin position="46"/>
        <end position="65"/>
    </location>
</feature>
<dbReference type="CDD" id="cd17502">
    <property type="entry name" value="MFS_Azr1_MDR_like"/>
    <property type="match status" value="1"/>
</dbReference>
<dbReference type="Gene3D" id="1.20.1250.20">
    <property type="entry name" value="MFS general substrate transporter like domains"/>
    <property type="match status" value="1"/>
</dbReference>
<evidence type="ECO:0000259" key="8">
    <source>
        <dbReference type="PROSITE" id="PS50850"/>
    </source>
</evidence>
<feature type="transmembrane region" description="Helical" evidence="7">
    <location>
        <begin position="224"/>
        <end position="246"/>
    </location>
</feature>
<dbReference type="Proteomes" id="UP000027822">
    <property type="component" value="Unassembled WGS sequence"/>
</dbReference>
<dbReference type="PANTHER" id="PTHR23501:SF197">
    <property type="entry name" value="COMD"/>
    <property type="match status" value="1"/>
</dbReference>
<feature type="transmembrane region" description="Helical" evidence="7">
    <location>
        <begin position="356"/>
        <end position="379"/>
    </location>
</feature>
<evidence type="ECO:0000313" key="9">
    <source>
        <dbReference type="EMBL" id="KEK20418.1"/>
    </source>
</evidence>
<gene>
    <name evidence="9" type="ORF">BAMA_13420</name>
</gene>
<evidence type="ECO:0000256" key="1">
    <source>
        <dbReference type="ARBA" id="ARBA00004651"/>
    </source>
</evidence>
<feature type="transmembrane region" description="Helical" evidence="7">
    <location>
        <begin position="77"/>
        <end position="95"/>
    </location>
</feature>
<protein>
    <submittedName>
        <fullName evidence="9">MFS transporter</fullName>
    </submittedName>
</protein>
<evidence type="ECO:0000256" key="4">
    <source>
        <dbReference type="ARBA" id="ARBA00022692"/>
    </source>
</evidence>
<keyword evidence="2" id="KW-0813">Transport</keyword>
<dbReference type="STRING" id="574376.BAMA_13420"/>
<dbReference type="InterPro" id="IPR005829">
    <property type="entry name" value="Sugar_transporter_CS"/>
</dbReference>
<evidence type="ECO:0000256" key="2">
    <source>
        <dbReference type="ARBA" id="ARBA00022448"/>
    </source>
</evidence>
<proteinExistence type="predicted"/>
<keyword evidence="6 7" id="KW-0472">Membrane</keyword>
<comment type="caution">
    <text evidence="9">The sequence shown here is derived from an EMBL/GenBank/DDBJ whole genome shotgun (WGS) entry which is preliminary data.</text>
</comment>
<dbReference type="InterPro" id="IPR011701">
    <property type="entry name" value="MFS"/>
</dbReference>
<feature type="domain" description="Major facilitator superfamily (MFS) profile" evidence="8">
    <location>
        <begin position="12"/>
        <end position="516"/>
    </location>
</feature>
<dbReference type="GO" id="GO:0022857">
    <property type="term" value="F:transmembrane transporter activity"/>
    <property type="evidence" value="ECO:0007669"/>
    <property type="project" value="InterPro"/>
</dbReference>
<dbReference type="RefSeq" id="WP_034636434.1">
    <property type="nucleotide sequence ID" value="NZ_CBCSJC010000004.1"/>
</dbReference>
<dbReference type="PROSITE" id="PS50850">
    <property type="entry name" value="MFS"/>
    <property type="match status" value="1"/>
</dbReference>
<evidence type="ECO:0000256" key="7">
    <source>
        <dbReference type="SAM" id="Phobius"/>
    </source>
</evidence>
<dbReference type="PRINTS" id="PR01036">
    <property type="entry name" value="TCRTETB"/>
</dbReference>
<dbReference type="Gene3D" id="1.20.1720.10">
    <property type="entry name" value="Multidrug resistance protein D"/>
    <property type="match status" value="1"/>
</dbReference>
<dbReference type="FunFam" id="1.20.1720.10:FF:000004">
    <property type="entry name" value="EmrB/QacA family drug resistance transporter"/>
    <property type="match status" value="1"/>
</dbReference>
<comment type="subcellular location">
    <subcellularLocation>
        <location evidence="1">Cell membrane</location>
        <topology evidence="1">Multi-pass membrane protein</topology>
    </subcellularLocation>
</comment>
<keyword evidence="10" id="KW-1185">Reference proteome</keyword>
<dbReference type="InterPro" id="IPR036259">
    <property type="entry name" value="MFS_trans_sf"/>
</dbReference>
<dbReference type="NCBIfam" id="TIGR00711">
    <property type="entry name" value="efflux_EmrB"/>
    <property type="match status" value="1"/>
</dbReference>
<feature type="transmembrane region" description="Helical" evidence="7">
    <location>
        <begin position="488"/>
        <end position="511"/>
    </location>
</feature>
<dbReference type="OrthoDB" id="9807274at2"/>
<reference evidence="9 10" key="1">
    <citation type="submission" date="2014-06" db="EMBL/GenBank/DDBJ databases">
        <title>Draft genome sequence of Bacillus manliponensis JCM 15802 (MCCC 1A00708).</title>
        <authorList>
            <person name="Lai Q."/>
            <person name="Liu Y."/>
            <person name="Shao Z."/>
        </authorList>
    </citation>
    <scope>NUCLEOTIDE SEQUENCE [LARGE SCALE GENOMIC DNA]</scope>
    <source>
        <strain evidence="9 10">JCM 15802</strain>
    </source>
</reference>
<feature type="transmembrane region" description="Helical" evidence="7">
    <location>
        <begin position="267"/>
        <end position="290"/>
    </location>
</feature>
<keyword evidence="4 7" id="KW-0812">Transmembrane</keyword>
<dbReference type="InterPro" id="IPR020846">
    <property type="entry name" value="MFS_dom"/>
</dbReference>
<dbReference type="EMBL" id="JOTN01000003">
    <property type="protein sequence ID" value="KEK20418.1"/>
    <property type="molecule type" value="Genomic_DNA"/>
</dbReference>
<dbReference type="GO" id="GO:0005886">
    <property type="term" value="C:plasma membrane"/>
    <property type="evidence" value="ECO:0007669"/>
    <property type="project" value="UniProtKB-SubCell"/>
</dbReference>
<feature type="transmembrane region" description="Helical" evidence="7">
    <location>
        <begin position="12"/>
        <end position="34"/>
    </location>
</feature>
<dbReference type="SUPFAM" id="SSF103473">
    <property type="entry name" value="MFS general substrate transporter"/>
    <property type="match status" value="1"/>
</dbReference>
<feature type="transmembrane region" description="Helical" evidence="7">
    <location>
        <begin position="107"/>
        <end position="126"/>
    </location>
</feature>
<feature type="transmembrane region" description="Helical" evidence="7">
    <location>
        <begin position="197"/>
        <end position="218"/>
    </location>
</feature>
<dbReference type="InterPro" id="IPR004638">
    <property type="entry name" value="EmrB-like"/>
</dbReference>
<feature type="transmembrane region" description="Helical" evidence="7">
    <location>
        <begin position="138"/>
        <end position="157"/>
    </location>
</feature>
<feature type="transmembrane region" description="Helical" evidence="7">
    <location>
        <begin position="163"/>
        <end position="185"/>
    </location>
</feature>
<sequence length="532" mass="58313">MEHLDKRKKIIIMISIMAAMFFASVNQTIVGNALPRIISELGGMDYYSWVFTIYMLTSAVTTILVGRLSDMYGRKPFLLTGILIFTVGAFLSGMSQDIFQLITYRGIQGLGAGMIMSSSFSAVGDLFSPRERGKWNGLMASVFGLSSVFGPTMGGYIVDHFDWHWVFWVFLPLGIVAFLLIWMLFPKVQNNEKQSIDYFGALFLTGAIVPMLLAFSWAGTKYDWASVEIISLFSGAIASLIVFILIERKVKAPIIPLHLFENSAFAISNLVGFTIGVGMFGAAMYVPFFIQGVLGFSATHSSFLTMTLTLSLVVGSIISGQITSRTGKYKHLALVGLIISTIGMLFLSHLEVTTSQYVLVVYLIAVGFGLGVAMSIFTLTVQNAVDYSVLGVATASSQLFRSLGGTVGVSIMSTVLNTNMASRMEEFSQKASGSFQVPSEYAAQFAELKNPQILLDSKELDAIHRSFPPELQEVFTTIITDLRDAMNYAISGVFWTGCIVMFVAVILTVFLKEIPLRTTIKEEPVKEKSSLS</sequence>
<dbReference type="PROSITE" id="PS00216">
    <property type="entry name" value="SUGAR_TRANSPORT_1"/>
    <property type="match status" value="1"/>
</dbReference>
<keyword evidence="5 7" id="KW-1133">Transmembrane helix</keyword>
<evidence type="ECO:0000313" key="10">
    <source>
        <dbReference type="Proteomes" id="UP000027822"/>
    </source>
</evidence>
<evidence type="ECO:0000256" key="6">
    <source>
        <dbReference type="ARBA" id="ARBA00023136"/>
    </source>
</evidence>
<dbReference type="AlphaFoldDB" id="A0A073KDR3"/>
<dbReference type="Pfam" id="PF07690">
    <property type="entry name" value="MFS_1"/>
    <property type="match status" value="1"/>
</dbReference>
<feature type="transmembrane region" description="Helical" evidence="7">
    <location>
        <begin position="399"/>
        <end position="416"/>
    </location>
</feature>
<dbReference type="eggNOG" id="COG2814">
    <property type="taxonomic scope" value="Bacteria"/>
</dbReference>
<feature type="transmembrane region" description="Helical" evidence="7">
    <location>
        <begin position="302"/>
        <end position="320"/>
    </location>
</feature>